<gene>
    <name evidence="2" type="ORF">G7Z17_g5055</name>
</gene>
<dbReference type="OrthoDB" id="4719016at2759"/>
<dbReference type="InterPro" id="IPR007685">
    <property type="entry name" value="RelA_SpoT"/>
</dbReference>
<sequence length="305" mass="35296">MEYYPTPTMYNESPPSKVGFSPGNSPRGVTAWTKDAKPPFDRFLRAPKPGTSSVKLIEIFMEDYIANYDYYARIAKISEDKCRILLDAYKIPAVITSRAKDPKRLHQKIIKRAYEYTEQRKNNPTKREYINEERYTSMEDIEADLCDLCGVRVALYFRDQEKVVGELIADGRFFDYKETRSHPDPESKDKSREAYGYRATHIRVGLPSATKEREDIRVGLPSATKERKLALTIEIQVASLLMHVWSEINHDLGYKTTKGTLSDEQRQILRDINGHLRKGEEMIEGFKKSLNKEIDSETTQQRSHT</sequence>
<dbReference type="PANTHER" id="PTHR41773:SF1">
    <property type="entry name" value="RELA_SPOT DOMAIN-CONTAINING PROTEIN"/>
    <property type="match status" value="1"/>
</dbReference>
<dbReference type="EMBL" id="JAANBB010000079">
    <property type="protein sequence ID" value="KAF7551365.1"/>
    <property type="molecule type" value="Genomic_DNA"/>
</dbReference>
<dbReference type="PANTHER" id="PTHR41773">
    <property type="entry name" value="GTP PYROPHOSPHATASE-RELATED"/>
    <property type="match status" value="1"/>
</dbReference>
<dbReference type="Pfam" id="PF04607">
    <property type="entry name" value="RelA_SpoT"/>
    <property type="match status" value="1"/>
</dbReference>
<accession>A0A9P5LGJ1</accession>
<organism evidence="2 3">
    <name type="scientific">Cylindrodendrum hubeiense</name>
    <dbReference type="NCBI Taxonomy" id="595255"/>
    <lineage>
        <taxon>Eukaryota</taxon>
        <taxon>Fungi</taxon>
        <taxon>Dikarya</taxon>
        <taxon>Ascomycota</taxon>
        <taxon>Pezizomycotina</taxon>
        <taxon>Sordariomycetes</taxon>
        <taxon>Hypocreomycetidae</taxon>
        <taxon>Hypocreales</taxon>
        <taxon>Nectriaceae</taxon>
        <taxon>Cylindrodendrum</taxon>
    </lineage>
</organism>
<keyword evidence="3" id="KW-1185">Reference proteome</keyword>
<evidence type="ECO:0000313" key="3">
    <source>
        <dbReference type="Proteomes" id="UP000722485"/>
    </source>
</evidence>
<dbReference type="Proteomes" id="UP000722485">
    <property type="component" value="Unassembled WGS sequence"/>
</dbReference>
<dbReference type="CDD" id="cd05399">
    <property type="entry name" value="NT_Rel-Spo_like"/>
    <property type="match status" value="1"/>
</dbReference>
<dbReference type="InterPro" id="IPR043519">
    <property type="entry name" value="NT_sf"/>
</dbReference>
<dbReference type="AlphaFoldDB" id="A0A9P5LGJ1"/>
<dbReference type="SUPFAM" id="SSF81301">
    <property type="entry name" value="Nucleotidyltransferase"/>
    <property type="match status" value="1"/>
</dbReference>
<comment type="caution">
    <text evidence="2">The sequence shown here is derived from an EMBL/GenBank/DDBJ whole genome shotgun (WGS) entry which is preliminary data.</text>
</comment>
<feature type="domain" description="RelA/SpoT" evidence="1">
    <location>
        <begin position="97"/>
        <end position="260"/>
    </location>
</feature>
<dbReference type="GO" id="GO:0015969">
    <property type="term" value="P:guanosine tetraphosphate metabolic process"/>
    <property type="evidence" value="ECO:0007669"/>
    <property type="project" value="InterPro"/>
</dbReference>
<evidence type="ECO:0000259" key="1">
    <source>
        <dbReference type="SMART" id="SM00954"/>
    </source>
</evidence>
<evidence type="ECO:0000313" key="2">
    <source>
        <dbReference type="EMBL" id="KAF7551365.1"/>
    </source>
</evidence>
<reference evidence="2" key="1">
    <citation type="submission" date="2020-03" db="EMBL/GenBank/DDBJ databases">
        <title>Draft Genome Sequence of Cylindrodendrum hubeiense.</title>
        <authorList>
            <person name="Buettner E."/>
            <person name="Kellner H."/>
        </authorList>
    </citation>
    <scope>NUCLEOTIDE SEQUENCE</scope>
    <source>
        <strain evidence="2">IHI 201604</strain>
    </source>
</reference>
<proteinExistence type="predicted"/>
<protein>
    <recommendedName>
        <fullName evidence="1">RelA/SpoT domain-containing protein</fullName>
    </recommendedName>
</protein>
<dbReference type="SMART" id="SM00954">
    <property type="entry name" value="RelA_SpoT"/>
    <property type="match status" value="1"/>
</dbReference>
<name>A0A9P5LGJ1_9HYPO</name>
<dbReference type="Gene3D" id="3.30.460.10">
    <property type="entry name" value="Beta Polymerase, domain 2"/>
    <property type="match status" value="1"/>
</dbReference>